<dbReference type="Proteomes" id="UP001066276">
    <property type="component" value="Chromosome 7"/>
</dbReference>
<sequence length="433" mass="45170">MITESGGGSFLRNKGSCSGALYFLRILAGADLSDAGARKVSMVGCSKPGTRGSNFFDADLCCRVSKMIDEEVDGSGTSMLSFCAPLNNTSLNVVISSTGETLAGGESVRVERDLLRDAVAERLGLAVGWRGAERARSALAVGDGVLGREAVGEYIREYCESGEAAGLLRLSSHLGDRLMGETCPDDAALDREESLGMETTGDGALSGVGRCSAPCGTGKTCVDVDGCFDVEGRPAGWSCLDVECLDVECLDVERRSLDLDLLSVVCLDVERWEVGGGCSSCRRGDLDVVCPDVGGAQPLAAIGHAGDGSTSIGGLPSTETCPCSDVPSTPFPSTSDVSPSTAIYAGETVVATTSTVNKQALSYLSTSTGPFSPENGLLAVWEVRKTMSFPLLKPMKPDLLSVFQSPPRHVLAVLTSVRAVTLRQAHYAQRVGI</sequence>
<comment type="caution">
    <text evidence="1">The sequence shown here is derived from an EMBL/GenBank/DDBJ whole genome shotgun (WGS) entry which is preliminary data.</text>
</comment>
<dbReference type="AlphaFoldDB" id="A0AAV7P0N1"/>
<organism evidence="1 2">
    <name type="scientific">Pleurodeles waltl</name>
    <name type="common">Iberian ribbed newt</name>
    <dbReference type="NCBI Taxonomy" id="8319"/>
    <lineage>
        <taxon>Eukaryota</taxon>
        <taxon>Metazoa</taxon>
        <taxon>Chordata</taxon>
        <taxon>Craniata</taxon>
        <taxon>Vertebrata</taxon>
        <taxon>Euteleostomi</taxon>
        <taxon>Amphibia</taxon>
        <taxon>Batrachia</taxon>
        <taxon>Caudata</taxon>
        <taxon>Salamandroidea</taxon>
        <taxon>Salamandridae</taxon>
        <taxon>Pleurodelinae</taxon>
        <taxon>Pleurodeles</taxon>
    </lineage>
</organism>
<accession>A0AAV7P0N1</accession>
<proteinExistence type="predicted"/>
<dbReference type="EMBL" id="JANPWB010000011">
    <property type="protein sequence ID" value="KAJ1121782.1"/>
    <property type="molecule type" value="Genomic_DNA"/>
</dbReference>
<name>A0AAV7P0N1_PLEWA</name>
<evidence type="ECO:0000313" key="1">
    <source>
        <dbReference type="EMBL" id="KAJ1121782.1"/>
    </source>
</evidence>
<reference evidence="1" key="1">
    <citation type="journal article" date="2022" name="bioRxiv">
        <title>Sequencing and chromosome-scale assembly of the giantPleurodeles waltlgenome.</title>
        <authorList>
            <person name="Brown T."/>
            <person name="Elewa A."/>
            <person name="Iarovenko S."/>
            <person name="Subramanian E."/>
            <person name="Araus A.J."/>
            <person name="Petzold A."/>
            <person name="Susuki M."/>
            <person name="Suzuki K.-i.T."/>
            <person name="Hayashi T."/>
            <person name="Toyoda A."/>
            <person name="Oliveira C."/>
            <person name="Osipova E."/>
            <person name="Leigh N.D."/>
            <person name="Simon A."/>
            <person name="Yun M.H."/>
        </authorList>
    </citation>
    <scope>NUCLEOTIDE SEQUENCE</scope>
    <source>
        <strain evidence="1">20211129_DDA</strain>
        <tissue evidence="1">Liver</tissue>
    </source>
</reference>
<evidence type="ECO:0000313" key="2">
    <source>
        <dbReference type="Proteomes" id="UP001066276"/>
    </source>
</evidence>
<protein>
    <submittedName>
        <fullName evidence="1">Uncharacterized protein</fullName>
    </submittedName>
</protein>
<keyword evidence="2" id="KW-1185">Reference proteome</keyword>
<gene>
    <name evidence="1" type="ORF">NDU88_000301</name>
</gene>